<dbReference type="RefSeq" id="WP_347438522.1">
    <property type="nucleotide sequence ID" value="NZ_CP089291.1"/>
</dbReference>
<evidence type="ECO:0000313" key="5">
    <source>
        <dbReference type="Proteomes" id="UP000830167"/>
    </source>
</evidence>
<dbReference type="Gene3D" id="1.10.510.10">
    <property type="entry name" value="Transferase(Phosphotransferase) domain 1"/>
    <property type="match status" value="1"/>
</dbReference>
<dbReference type="PANTHER" id="PTHR44167:SF31">
    <property type="entry name" value="PROTEIN CBG02007"/>
    <property type="match status" value="1"/>
</dbReference>
<keyword evidence="1" id="KW-0547">Nucleotide-binding</keyword>
<evidence type="ECO:0000259" key="3">
    <source>
        <dbReference type="PROSITE" id="PS50011"/>
    </source>
</evidence>
<dbReference type="InterPro" id="IPR000719">
    <property type="entry name" value="Prot_kinase_dom"/>
</dbReference>
<sequence>MYSDQALLDIPIGTVLTGKWYRGRYKILRKLGNGANGQVYLAESTGRTYALKLSENAGELALEYQILKDIRGKTVSNTVGPAVFELDDWENSSHTRFFFVMEYVEGCSLAQFVAKKGHKWVAVMISQVLKNVHILHTLGYVFGDLKLDNCLVVEQTATVRMIDFGGVTPFGKGIRQYTEWVDRAWWEQGTRRADQWYDAFAVAMMIVRLLMPEISKKLEADSRNYTGEQLWNSLQEQMKEQCRSKTEIRVWLPILKKAWAGGYTSLLLMREDVLDLMQMQLHVSAMPAADTGFKKTKKRDWTDYWLWVMVAGSLSMFLFFYFYSF</sequence>
<feature type="domain" description="Protein kinase" evidence="3">
    <location>
        <begin position="25"/>
        <end position="325"/>
    </location>
</feature>
<evidence type="ECO:0000313" key="4">
    <source>
        <dbReference type="EMBL" id="UOF91832.1"/>
    </source>
</evidence>
<keyword evidence="2" id="KW-0472">Membrane</keyword>
<keyword evidence="4" id="KW-0808">Transferase</keyword>
<keyword evidence="2" id="KW-0812">Transmembrane</keyword>
<feature type="transmembrane region" description="Helical" evidence="2">
    <location>
        <begin position="304"/>
        <end position="323"/>
    </location>
</feature>
<protein>
    <submittedName>
        <fullName evidence="4">Protein kinase</fullName>
    </submittedName>
</protein>
<dbReference type="EMBL" id="CP089291">
    <property type="protein sequence ID" value="UOF91832.1"/>
    <property type="molecule type" value="Genomic_DNA"/>
</dbReference>
<organism evidence="4 5">
    <name type="scientific">Fodinisporobacter ferrooxydans</name>
    <dbReference type="NCBI Taxonomy" id="2901836"/>
    <lineage>
        <taxon>Bacteria</taxon>
        <taxon>Bacillati</taxon>
        <taxon>Bacillota</taxon>
        <taxon>Bacilli</taxon>
        <taxon>Bacillales</taxon>
        <taxon>Alicyclobacillaceae</taxon>
        <taxon>Fodinisporobacter</taxon>
    </lineage>
</organism>
<feature type="binding site" evidence="1">
    <location>
        <position position="52"/>
    </location>
    <ligand>
        <name>ATP</name>
        <dbReference type="ChEBI" id="CHEBI:30616"/>
    </ligand>
</feature>
<name>A0ABY4CMX9_9BACL</name>
<dbReference type="GO" id="GO:0016301">
    <property type="term" value="F:kinase activity"/>
    <property type="evidence" value="ECO:0007669"/>
    <property type="project" value="UniProtKB-KW"/>
</dbReference>
<evidence type="ECO:0000256" key="1">
    <source>
        <dbReference type="PROSITE-ProRule" id="PRU10141"/>
    </source>
</evidence>
<dbReference type="InterPro" id="IPR011009">
    <property type="entry name" value="Kinase-like_dom_sf"/>
</dbReference>
<dbReference type="SUPFAM" id="SSF56112">
    <property type="entry name" value="Protein kinase-like (PK-like)"/>
    <property type="match status" value="1"/>
</dbReference>
<proteinExistence type="predicted"/>
<dbReference type="PROSITE" id="PS00107">
    <property type="entry name" value="PROTEIN_KINASE_ATP"/>
    <property type="match status" value="1"/>
</dbReference>
<dbReference type="InterPro" id="IPR017441">
    <property type="entry name" value="Protein_kinase_ATP_BS"/>
</dbReference>
<dbReference type="PROSITE" id="PS50011">
    <property type="entry name" value="PROTEIN_KINASE_DOM"/>
    <property type="match status" value="1"/>
</dbReference>
<evidence type="ECO:0000256" key="2">
    <source>
        <dbReference type="SAM" id="Phobius"/>
    </source>
</evidence>
<keyword evidence="4" id="KW-0418">Kinase</keyword>
<dbReference type="Proteomes" id="UP000830167">
    <property type="component" value="Chromosome"/>
</dbReference>
<keyword evidence="5" id="KW-1185">Reference proteome</keyword>
<dbReference type="Pfam" id="PF00069">
    <property type="entry name" value="Pkinase"/>
    <property type="match status" value="1"/>
</dbReference>
<dbReference type="PANTHER" id="PTHR44167">
    <property type="entry name" value="OVARIAN-SPECIFIC SERINE/THREONINE-PROTEIN KINASE LOK-RELATED"/>
    <property type="match status" value="1"/>
</dbReference>
<keyword evidence="2" id="KW-1133">Transmembrane helix</keyword>
<keyword evidence="1" id="KW-0067">ATP-binding</keyword>
<gene>
    <name evidence="4" type="ORF">LSG31_06215</name>
</gene>
<dbReference type="SMART" id="SM00220">
    <property type="entry name" value="S_TKc"/>
    <property type="match status" value="1"/>
</dbReference>
<reference evidence="4" key="1">
    <citation type="submission" date="2021-12" db="EMBL/GenBank/DDBJ databases">
        <title>Alicyclobacillaceae gen. nov., sp. nov., isolated from chalcocite enrichment system.</title>
        <authorList>
            <person name="Jiang Z."/>
        </authorList>
    </citation>
    <scope>NUCLEOTIDE SEQUENCE</scope>
    <source>
        <strain evidence="4">MYW30-H2</strain>
    </source>
</reference>
<accession>A0ABY4CMX9</accession>